<reference evidence="8 9" key="1">
    <citation type="journal article" date="2013" name="Environ. Microbiol.">
        <title>Chloride and organic osmolytes: a hybrid strategy to cope with elevated salinities by the moderately halophilic, chloride-dependent bacterium Halobacillus halophilus.</title>
        <authorList>
            <person name="Saum S.H."/>
            <person name="Pfeiffer F."/>
            <person name="Palm P."/>
            <person name="Rampp M."/>
            <person name="Schuster S.C."/>
            <person name="Muller V."/>
            <person name="Oesterhelt D."/>
        </authorList>
    </citation>
    <scope>NUCLEOTIDE SEQUENCE [LARGE SCALE GENOMIC DNA]</scope>
    <source>
        <strain evidence="9">ATCC 35676 / DSM 2266 / JCM 20832 / KCTC 3685 / LMG 17431 / NBRC 102448 / NCIMB 2269</strain>
    </source>
</reference>
<proteinExistence type="inferred from homology"/>
<dbReference type="HOGENOM" id="CLU_157169_0_0_9"/>
<evidence type="ECO:0000256" key="2">
    <source>
        <dbReference type="ARBA" id="ARBA00022705"/>
    </source>
</evidence>
<comment type="cofactor">
    <cofactor evidence="6">
        <name>Zn(2+)</name>
        <dbReference type="ChEBI" id="CHEBI:29105"/>
    </cofactor>
    <text evidence="6">Binds 1 zinc ion per subunit.</text>
</comment>
<keyword evidence="3 6" id="KW-0479">Metal-binding</keyword>
<keyword evidence="4 6" id="KW-0862">Zinc</keyword>
<dbReference type="PIRSF" id="PIRSF021439">
    <property type="entry name" value="DUF972"/>
    <property type="match status" value="1"/>
</dbReference>
<organism evidence="8 9">
    <name type="scientific">Halobacillus halophilus (strain ATCC 35676 / DSM 2266 / JCM 20832 / KCTC 3685 / LMG 17431 / NBRC 102448 / NCIMB 2269)</name>
    <name type="common">Sporosarcina halophila</name>
    <dbReference type="NCBI Taxonomy" id="866895"/>
    <lineage>
        <taxon>Bacteria</taxon>
        <taxon>Bacillati</taxon>
        <taxon>Bacillota</taxon>
        <taxon>Bacilli</taxon>
        <taxon>Bacillales</taxon>
        <taxon>Bacillaceae</taxon>
        <taxon>Halobacillus</taxon>
    </lineage>
</organism>
<feature type="binding site" evidence="6">
    <location>
        <position position="125"/>
    </location>
    <ligand>
        <name>Zn(2+)</name>
        <dbReference type="ChEBI" id="CHEBI:29105"/>
    </ligand>
</feature>
<keyword evidence="5 6" id="KW-0236">DNA replication inhibitor</keyword>
<dbReference type="GO" id="GO:0008156">
    <property type="term" value="P:negative regulation of DNA replication"/>
    <property type="evidence" value="ECO:0007669"/>
    <property type="project" value="UniProtKB-UniRule"/>
</dbReference>
<dbReference type="KEGG" id="hhd:HBHAL_1049"/>
<evidence type="ECO:0000313" key="8">
    <source>
        <dbReference type="EMBL" id="CCG43433.1"/>
    </source>
</evidence>
<keyword evidence="9" id="KW-1185">Reference proteome</keyword>
<dbReference type="AlphaFoldDB" id="I0JH15"/>
<dbReference type="Pfam" id="PF06156">
    <property type="entry name" value="YabA"/>
    <property type="match status" value="1"/>
</dbReference>
<evidence type="ECO:0000313" key="9">
    <source>
        <dbReference type="Proteomes" id="UP000007397"/>
    </source>
</evidence>
<dbReference type="PATRIC" id="fig|866895.3.peg.52"/>
<evidence type="ECO:0000256" key="5">
    <source>
        <dbReference type="ARBA" id="ARBA00022880"/>
    </source>
</evidence>
<feature type="binding site" evidence="6">
    <location>
        <position position="110"/>
    </location>
    <ligand>
        <name>Zn(2+)</name>
        <dbReference type="ChEBI" id="CHEBI:29105"/>
    </ligand>
</feature>
<comment type="similarity">
    <text evidence="6">Belongs to the YabA family.</text>
</comment>
<evidence type="ECO:0000256" key="4">
    <source>
        <dbReference type="ARBA" id="ARBA00022833"/>
    </source>
</evidence>
<dbReference type="InterPro" id="IPR010377">
    <property type="entry name" value="YabA"/>
</dbReference>
<evidence type="ECO:0000256" key="6">
    <source>
        <dbReference type="HAMAP-Rule" id="MF_01159"/>
    </source>
</evidence>
<evidence type="ECO:0000256" key="7">
    <source>
        <dbReference type="SAM" id="MobiDB-lite"/>
    </source>
</evidence>
<feature type="binding site" evidence="6">
    <location>
        <position position="108"/>
    </location>
    <ligand>
        <name>Zn(2+)</name>
        <dbReference type="ChEBI" id="CHEBI:29105"/>
    </ligand>
</feature>
<dbReference type="GO" id="GO:0006260">
    <property type="term" value="P:DNA replication"/>
    <property type="evidence" value="ECO:0007669"/>
    <property type="project" value="UniProtKB-KW"/>
</dbReference>
<keyword evidence="2 6" id="KW-0235">DNA replication</keyword>
<evidence type="ECO:0000256" key="3">
    <source>
        <dbReference type="ARBA" id="ARBA00022723"/>
    </source>
</evidence>
<sequence>MKESSKPKPQNKRVESSVNKKAIFEHVSHLESQIGELYEQLGDLKKQLAYLLEENQHLSLENHHLRQRLDKEHEAEKQKASSGTKQERGPAVGEGYDNLARLYEEGFHICNLHFGSPRDEDCLFCLSFLNKKK</sequence>
<dbReference type="HAMAP" id="MF_01159">
    <property type="entry name" value="YabA"/>
    <property type="match status" value="1"/>
</dbReference>
<gene>
    <name evidence="6 8" type="primary">yabA</name>
    <name evidence="8" type="ordered locus">HBHAL_1049</name>
</gene>
<comment type="subunit">
    <text evidence="6">Homotetramer. Interacts with both DnaA and DnaN, acting as a bridge between these two proteins.</text>
</comment>
<dbReference type="GO" id="GO:0043590">
    <property type="term" value="C:bacterial nucleoid"/>
    <property type="evidence" value="ECO:0007669"/>
    <property type="project" value="UniProtKB-UniRule"/>
</dbReference>
<feature type="compositionally biased region" description="Basic and acidic residues" evidence="7">
    <location>
        <begin position="62"/>
        <end position="79"/>
    </location>
</feature>
<dbReference type="Proteomes" id="UP000007397">
    <property type="component" value="Chromosome"/>
</dbReference>
<evidence type="ECO:0000256" key="1">
    <source>
        <dbReference type="ARBA" id="ARBA00022490"/>
    </source>
</evidence>
<feature type="region of interest" description="Disordered" evidence="7">
    <location>
        <begin position="62"/>
        <end position="93"/>
    </location>
</feature>
<name>I0JH15_HALH3</name>
<dbReference type="eggNOG" id="COG4467">
    <property type="taxonomic scope" value="Bacteria"/>
</dbReference>
<feature type="binding site" evidence="6">
    <location>
        <position position="122"/>
    </location>
    <ligand>
        <name>Zn(2+)</name>
        <dbReference type="ChEBI" id="CHEBI:29105"/>
    </ligand>
</feature>
<comment type="function">
    <text evidence="6">Involved in control of chromosome replication initiation. Inhibits the cooperative binding of DnaA to the oriC region, thus negatively regulating initiation of chromosome replication. Inhibits the ability of DnaA-ATP to form a helix on DNA; does not disassemble preformed DnaA-DNA helices. Decreases the residence time of DnaA on the chromosome at its binding sites (oriC, replication forks and promoter-binding sites). Tethers DnaA to the replication machinery via the DNA polymerase beta sliding clamp subunit (dnaN). Associates with oriC and other DnaA targets on the chromosome in a DnaA-dependent manner.</text>
</comment>
<dbReference type="NCBIfam" id="NF009644">
    <property type="entry name" value="PRK13169.1-5"/>
    <property type="match status" value="1"/>
</dbReference>
<dbReference type="GO" id="GO:0008270">
    <property type="term" value="F:zinc ion binding"/>
    <property type="evidence" value="ECO:0007669"/>
    <property type="project" value="UniProtKB-UniRule"/>
</dbReference>
<dbReference type="EMBL" id="HE717023">
    <property type="protein sequence ID" value="CCG43433.1"/>
    <property type="molecule type" value="Genomic_DNA"/>
</dbReference>
<accession>I0JH15</accession>
<protein>
    <recommendedName>
        <fullName evidence="6">Replication initiation control protein YabA</fullName>
    </recommendedName>
</protein>
<comment type="subcellular location">
    <subcellularLocation>
        <location evidence="6">Cytoplasm</location>
        <location evidence="6">Nucleoid</location>
    </subcellularLocation>
    <text evidence="6">Localizes in tight foci, which correspond to the replisome at mid-cell throughout the cell cycle.</text>
</comment>
<keyword evidence="1 6" id="KW-0963">Cytoplasm</keyword>
<dbReference type="STRING" id="866895.HBHAL_1049"/>